<sequence length="92" mass="9730">MDDDVDAAVAYTQVPGQPALRRVLGEVQLQRAATDPPGDGPELLALRRYVETHHVRAVPRQGLGDDRADAPGSPGDQGGPAVQRPFLGLRGP</sequence>
<name>A0A7W9LWP1_9ACTN</name>
<evidence type="ECO:0000313" key="2">
    <source>
        <dbReference type="EMBL" id="MBB5798732.1"/>
    </source>
</evidence>
<accession>A0A7W9LWP1</accession>
<keyword evidence="3" id="KW-1185">Reference proteome</keyword>
<dbReference type="EMBL" id="JACHNE010000001">
    <property type="protein sequence ID" value="MBB5798732.1"/>
    <property type="molecule type" value="Genomic_DNA"/>
</dbReference>
<evidence type="ECO:0000313" key="3">
    <source>
        <dbReference type="Proteomes" id="UP000590647"/>
    </source>
</evidence>
<dbReference type="AlphaFoldDB" id="A0A7W9LWP1"/>
<gene>
    <name evidence="2" type="ORF">HDA41_006696</name>
</gene>
<proteinExistence type="predicted"/>
<evidence type="ECO:0000256" key="1">
    <source>
        <dbReference type="SAM" id="MobiDB-lite"/>
    </source>
</evidence>
<protein>
    <submittedName>
        <fullName evidence="2">Uncharacterized protein</fullName>
    </submittedName>
</protein>
<comment type="caution">
    <text evidence="2">The sequence shown here is derived from an EMBL/GenBank/DDBJ whole genome shotgun (WGS) entry which is preliminary data.</text>
</comment>
<feature type="region of interest" description="Disordered" evidence="1">
    <location>
        <begin position="56"/>
        <end position="92"/>
    </location>
</feature>
<organism evidence="2 3">
    <name type="scientific">Streptomyces caelestis</name>
    <dbReference type="NCBI Taxonomy" id="36816"/>
    <lineage>
        <taxon>Bacteria</taxon>
        <taxon>Bacillati</taxon>
        <taxon>Actinomycetota</taxon>
        <taxon>Actinomycetes</taxon>
        <taxon>Kitasatosporales</taxon>
        <taxon>Streptomycetaceae</taxon>
        <taxon>Streptomyces</taxon>
    </lineage>
</organism>
<reference evidence="2 3" key="1">
    <citation type="submission" date="2020-08" db="EMBL/GenBank/DDBJ databases">
        <title>Sequencing the genomes of 1000 actinobacteria strains.</title>
        <authorList>
            <person name="Klenk H.-P."/>
        </authorList>
    </citation>
    <scope>NUCLEOTIDE SEQUENCE [LARGE SCALE GENOMIC DNA]</scope>
    <source>
        <strain evidence="2 3">DSM 40084</strain>
    </source>
</reference>
<dbReference type="Proteomes" id="UP000590647">
    <property type="component" value="Unassembled WGS sequence"/>
</dbReference>